<name>A0A7I4AZ68_PHYPA</name>
<feature type="signal peptide" evidence="1">
    <location>
        <begin position="1"/>
        <end position="25"/>
    </location>
</feature>
<reference evidence="3" key="3">
    <citation type="submission" date="2020-12" db="UniProtKB">
        <authorList>
            <consortium name="EnsemblPlants"/>
        </authorList>
    </citation>
    <scope>IDENTIFICATION</scope>
</reference>
<keyword evidence="1" id="KW-0732">Signal</keyword>
<proteinExistence type="predicted"/>
<dbReference type="Pfam" id="PF25597">
    <property type="entry name" value="SH3_retrovirus"/>
    <property type="match status" value="1"/>
</dbReference>
<evidence type="ECO:0000313" key="3">
    <source>
        <dbReference type="EnsemblPlants" id="Pp3c15_22590V3.1"/>
    </source>
</evidence>
<reference evidence="3 4" key="2">
    <citation type="journal article" date="2018" name="Plant J.">
        <title>The Physcomitrella patens chromosome-scale assembly reveals moss genome structure and evolution.</title>
        <authorList>
            <person name="Lang D."/>
            <person name="Ullrich K.K."/>
            <person name="Murat F."/>
            <person name="Fuchs J."/>
            <person name="Jenkins J."/>
            <person name="Haas F.B."/>
            <person name="Piednoel M."/>
            <person name="Gundlach H."/>
            <person name="Van Bel M."/>
            <person name="Meyberg R."/>
            <person name="Vives C."/>
            <person name="Morata J."/>
            <person name="Symeonidi A."/>
            <person name="Hiss M."/>
            <person name="Muchero W."/>
            <person name="Kamisugi Y."/>
            <person name="Saleh O."/>
            <person name="Blanc G."/>
            <person name="Decker E.L."/>
            <person name="van Gessel N."/>
            <person name="Grimwood J."/>
            <person name="Hayes R.D."/>
            <person name="Graham S.W."/>
            <person name="Gunter L.E."/>
            <person name="McDaniel S.F."/>
            <person name="Hoernstein S.N.W."/>
            <person name="Larsson A."/>
            <person name="Li F.W."/>
            <person name="Perroud P.F."/>
            <person name="Phillips J."/>
            <person name="Ranjan P."/>
            <person name="Rokshar D.S."/>
            <person name="Rothfels C.J."/>
            <person name="Schneider L."/>
            <person name="Shu S."/>
            <person name="Stevenson D.W."/>
            <person name="Thummler F."/>
            <person name="Tillich M."/>
            <person name="Villarreal Aguilar J.C."/>
            <person name="Widiez T."/>
            <person name="Wong G.K."/>
            <person name="Wymore A."/>
            <person name="Zhang Y."/>
            <person name="Zimmer A.D."/>
            <person name="Quatrano R.S."/>
            <person name="Mayer K.F.X."/>
            <person name="Goodstein D."/>
            <person name="Casacuberta J.M."/>
            <person name="Vandepoele K."/>
            <person name="Reski R."/>
            <person name="Cuming A.C."/>
            <person name="Tuskan G.A."/>
            <person name="Maumus F."/>
            <person name="Salse J."/>
            <person name="Schmutz J."/>
            <person name="Rensing S.A."/>
        </authorList>
    </citation>
    <scope>NUCLEOTIDE SEQUENCE [LARGE SCALE GENOMIC DNA]</scope>
    <source>
        <strain evidence="3 4">cv. Gransden 2004</strain>
    </source>
</reference>
<accession>A0A7I4AZ68</accession>
<dbReference type="EMBL" id="ABEU02000015">
    <property type="status" value="NOT_ANNOTATED_CDS"/>
    <property type="molecule type" value="Genomic_DNA"/>
</dbReference>
<evidence type="ECO:0000259" key="2">
    <source>
        <dbReference type="Pfam" id="PF25597"/>
    </source>
</evidence>
<evidence type="ECO:0000313" key="4">
    <source>
        <dbReference type="Proteomes" id="UP000006727"/>
    </source>
</evidence>
<protein>
    <recommendedName>
        <fullName evidence="2">Retroviral polymerase SH3-like domain-containing protein</fullName>
    </recommendedName>
</protein>
<keyword evidence="4" id="KW-1185">Reference proteome</keyword>
<reference evidence="3 4" key="1">
    <citation type="journal article" date="2008" name="Science">
        <title>The Physcomitrella genome reveals evolutionary insights into the conquest of land by plants.</title>
        <authorList>
            <person name="Rensing S."/>
            <person name="Lang D."/>
            <person name="Zimmer A."/>
            <person name="Terry A."/>
            <person name="Salamov A."/>
            <person name="Shapiro H."/>
            <person name="Nishiyama T."/>
            <person name="Perroud P.-F."/>
            <person name="Lindquist E."/>
            <person name="Kamisugi Y."/>
            <person name="Tanahashi T."/>
            <person name="Sakakibara K."/>
            <person name="Fujita T."/>
            <person name="Oishi K."/>
            <person name="Shin-I T."/>
            <person name="Kuroki Y."/>
            <person name="Toyoda A."/>
            <person name="Suzuki Y."/>
            <person name="Hashimoto A."/>
            <person name="Yamaguchi K."/>
            <person name="Sugano A."/>
            <person name="Kohara Y."/>
            <person name="Fujiyama A."/>
            <person name="Anterola A."/>
            <person name="Aoki S."/>
            <person name="Ashton N."/>
            <person name="Barbazuk W.B."/>
            <person name="Barker E."/>
            <person name="Bennetzen J."/>
            <person name="Bezanilla M."/>
            <person name="Blankenship R."/>
            <person name="Cho S.H."/>
            <person name="Dutcher S."/>
            <person name="Estelle M."/>
            <person name="Fawcett J.A."/>
            <person name="Gundlach H."/>
            <person name="Hanada K."/>
            <person name="Heyl A."/>
            <person name="Hicks K.A."/>
            <person name="Hugh J."/>
            <person name="Lohr M."/>
            <person name="Mayer K."/>
            <person name="Melkozernov A."/>
            <person name="Murata T."/>
            <person name="Nelson D."/>
            <person name="Pils B."/>
            <person name="Prigge M."/>
            <person name="Reiss B."/>
            <person name="Renner T."/>
            <person name="Rombauts S."/>
            <person name="Rushton P."/>
            <person name="Sanderfoot A."/>
            <person name="Schween G."/>
            <person name="Shiu S.-H."/>
            <person name="Stueber K."/>
            <person name="Theodoulou F.L."/>
            <person name="Tu H."/>
            <person name="Van de Peer Y."/>
            <person name="Verrier P.J."/>
            <person name="Waters E."/>
            <person name="Wood A."/>
            <person name="Yang L."/>
            <person name="Cove D."/>
            <person name="Cuming A."/>
            <person name="Hasebe M."/>
            <person name="Lucas S."/>
            <person name="Mishler D.B."/>
            <person name="Reski R."/>
            <person name="Grigoriev I."/>
            <person name="Quatrano R.S."/>
            <person name="Boore J.L."/>
        </authorList>
    </citation>
    <scope>NUCLEOTIDE SEQUENCE [LARGE SCALE GENOMIC DNA]</scope>
    <source>
        <strain evidence="3 4">cv. Gransden 2004</strain>
    </source>
</reference>
<dbReference type="InterPro" id="IPR057670">
    <property type="entry name" value="SH3_retrovirus"/>
</dbReference>
<organism evidence="3 4">
    <name type="scientific">Physcomitrium patens</name>
    <name type="common">Spreading-leaved earth moss</name>
    <name type="synonym">Physcomitrella patens</name>
    <dbReference type="NCBI Taxonomy" id="3218"/>
    <lineage>
        <taxon>Eukaryota</taxon>
        <taxon>Viridiplantae</taxon>
        <taxon>Streptophyta</taxon>
        <taxon>Embryophyta</taxon>
        <taxon>Bryophyta</taxon>
        <taxon>Bryophytina</taxon>
        <taxon>Bryopsida</taxon>
        <taxon>Funariidae</taxon>
        <taxon>Funariales</taxon>
        <taxon>Funariaceae</taxon>
        <taxon>Physcomitrium</taxon>
    </lineage>
</organism>
<feature type="domain" description="Retroviral polymerase SH3-like" evidence="2">
    <location>
        <begin position="63"/>
        <end position="103"/>
    </location>
</feature>
<dbReference type="Proteomes" id="UP000006727">
    <property type="component" value="Chromosome 15"/>
</dbReference>
<evidence type="ECO:0000256" key="1">
    <source>
        <dbReference type="SAM" id="SignalP"/>
    </source>
</evidence>
<dbReference type="AlphaFoldDB" id="A0A7I4AZ68"/>
<dbReference type="InParanoid" id="A0A7I4AZ68"/>
<sequence length="158" mass="18716">MGFLRLLLIKVVKLYVLNTFDPAVAWKIFANVYSTKIIADVMKILDKWENLKMTEDILTQNLLLVGYNEHSKEYEIYLHHLEKIIVSRNVIFEKTKLIDYNKLQDENLANKNMDNMTINTSNKTRFVARGFEYKGKNWKLSHMDMKTTFLYGDLKEEV</sequence>
<feature type="chain" id="PRO_5029851134" description="Retroviral polymerase SH3-like domain-containing protein" evidence="1">
    <location>
        <begin position="26"/>
        <end position="158"/>
    </location>
</feature>
<dbReference type="EnsemblPlants" id="Pp3c15_22590V3.1">
    <property type="protein sequence ID" value="Pp3c15_22590V3.1"/>
    <property type="gene ID" value="Pp3c15_22590"/>
</dbReference>
<dbReference type="Gramene" id="Pp3c15_22590V3.1">
    <property type="protein sequence ID" value="Pp3c15_22590V3.1"/>
    <property type="gene ID" value="Pp3c15_22590"/>
</dbReference>